<keyword evidence="5 8" id="KW-0378">Hydrolase</keyword>
<dbReference type="PANTHER" id="PTHR11079:SF202">
    <property type="entry name" value="TRNA-SPECIFIC ADENOSINE DEAMINASE"/>
    <property type="match status" value="1"/>
</dbReference>
<dbReference type="PANTHER" id="PTHR11079">
    <property type="entry name" value="CYTOSINE DEAMINASE FAMILY MEMBER"/>
    <property type="match status" value="1"/>
</dbReference>
<comment type="subunit">
    <text evidence="2 8">Homodimer.</text>
</comment>
<dbReference type="InterPro" id="IPR016192">
    <property type="entry name" value="APOBEC/CMP_deaminase_Zn-bd"/>
</dbReference>
<dbReference type="Proteomes" id="UP000236728">
    <property type="component" value="Unassembled WGS sequence"/>
</dbReference>
<dbReference type="SUPFAM" id="SSF53927">
    <property type="entry name" value="Cytidine deaminase-like"/>
    <property type="match status" value="1"/>
</dbReference>
<evidence type="ECO:0000256" key="2">
    <source>
        <dbReference type="ARBA" id="ARBA00011738"/>
    </source>
</evidence>
<dbReference type="EMBL" id="FNVA01000001">
    <property type="protein sequence ID" value="SEF48869.1"/>
    <property type="molecule type" value="Genomic_DNA"/>
</dbReference>
<dbReference type="AlphaFoldDB" id="A0A1H5SE59"/>
<evidence type="ECO:0000256" key="8">
    <source>
        <dbReference type="HAMAP-Rule" id="MF_00972"/>
    </source>
</evidence>
<dbReference type="RefSeq" id="WP_103931142.1">
    <property type="nucleotide sequence ID" value="NZ_FNVA01000001.1"/>
</dbReference>
<comment type="similarity">
    <text evidence="1">Belongs to the cytidine and deoxycytidylate deaminase family. ADAT2 subfamily.</text>
</comment>
<comment type="catalytic activity">
    <reaction evidence="7 8">
        <text>adenosine(34) in tRNA + H2O + H(+) = inosine(34) in tRNA + NH4(+)</text>
        <dbReference type="Rhea" id="RHEA:43168"/>
        <dbReference type="Rhea" id="RHEA-COMP:10373"/>
        <dbReference type="Rhea" id="RHEA-COMP:10374"/>
        <dbReference type="ChEBI" id="CHEBI:15377"/>
        <dbReference type="ChEBI" id="CHEBI:15378"/>
        <dbReference type="ChEBI" id="CHEBI:28938"/>
        <dbReference type="ChEBI" id="CHEBI:74411"/>
        <dbReference type="ChEBI" id="CHEBI:82852"/>
        <dbReference type="EC" id="3.5.4.33"/>
    </reaction>
</comment>
<reference evidence="10 11" key="1">
    <citation type="submission" date="2016-10" db="EMBL/GenBank/DDBJ databases">
        <authorList>
            <person name="de Groot N.N."/>
        </authorList>
    </citation>
    <scope>NUCLEOTIDE SEQUENCE [LARGE SCALE GENOMIC DNA]</scope>
    <source>
        <strain evidence="10 11">DSM 22489</strain>
    </source>
</reference>
<feature type="binding site" evidence="8">
    <location>
        <position position="88"/>
    </location>
    <ligand>
        <name>Zn(2+)</name>
        <dbReference type="ChEBI" id="CHEBI:29105"/>
        <note>catalytic</note>
    </ligand>
</feature>
<keyword evidence="4 8" id="KW-0479">Metal-binding</keyword>
<evidence type="ECO:0000256" key="6">
    <source>
        <dbReference type="ARBA" id="ARBA00022833"/>
    </source>
</evidence>
<keyword evidence="6 8" id="KW-0862">Zinc</keyword>
<keyword evidence="3 8" id="KW-0819">tRNA processing</keyword>
<dbReference type="FunFam" id="3.40.140.10:FF:000005">
    <property type="entry name" value="tRNA-specific adenosine deaminase"/>
    <property type="match status" value="1"/>
</dbReference>
<keyword evidence="11" id="KW-1185">Reference proteome</keyword>
<dbReference type="InterPro" id="IPR002125">
    <property type="entry name" value="CMP_dCMP_dom"/>
</dbReference>
<dbReference type="NCBIfam" id="NF008113">
    <property type="entry name" value="PRK10860.1"/>
    <property type="match status" value="1"/>
</dbReference>
<dbReference type="GO" id="GO:0008270">
    <property type="term" value="F:zinc ion binding"/>
    <property type="evidence" value="ECO:0007669"/>
    <property type="project" value="UniProtKB-UniRule"/>
</dbReference>
<accession>A0A1H5SE59</accession>
<feature type="binding site" evidence="8">
    <location>
        <position position="55"/>
    </location>
    <ligand>
        <name>Zn(2+)</name>
        <dbReference type="ChEBI" id="CHEBI:29105"/>
        <note>catalytic</note>
    </ligand>
</feature>
<feature type="binding site" evidence="8">
    <location>
        <position position="85"/>
    </location>
    <ligand>
        <name>Zn(2+)</name>
        <dbReference type="ChEBI" id="CHEBI:29105"/>
        <note>catalytic</note>
    </ligand>
</feature>
<proteinExistence type="inferred from homology"/>
<evidence type="ECO:0000256" key="7">
    <source>
        <dbReference type="ARBA" id="ARBA00048045"/>
    </source>
</evidence>
<comment type="function">
    <text evidence="8">Catalyzes the deamination of adenosine to inosine at the wobble position 34 of tRNA(Arg2).</text>
</comment>
<sequence>MALSDLDYMQLAIAQAHAAEAAGEVPVGAIVVSPDGEVIGHGNNAVLRTNDPTAHAEIVAMREAGRALNNYRLLGCTLYVTLEPCAMCAGAILHARIARLVYSARDPKAGACGSVLNVMNHEALNHRVEVNEGLLAETTSTFLSDFFRRKRASWATRVYTPSLDSASDSITGTPEPE</sequence>
<dbReference type="PROSITE" id="PS51747">
    <property type="entry name" value="CYT_DCMP_DEAMINASES_2"/>
    <property type="match status" value="1"/>
</dbReference>
<evidence type="ECO:0000256" key="5">
    <source>
        <dbReference type="ARBA" id="ARBA00022801"/>
    </source>
</evidence>
<evidence type="ECO:0000256" key="1">
    <source>
        <dbReference type="ARBA" id="ARBA00010669"/>
    </source>
</evidence>
<feature type="active site" description="Proton donor" evidence="8">
    <location>
        <position position="57"/>
    </location>
</feature>
<dbReference type="PROSITE" id="PS00903">
    <property type="entry name" value="CYT_DCMP_DEAMINASES_1"/>
    <property type="match status" value="1"/>
</dbReference>
<dbReference type="InterPro" id="IPR028883">
    <property type="entry name" value="tRNA_aden_deaminase"/>
</dbReference>
<organism evidence="10 11">
    <name type="scientific">Bryocella elongata</name>
    <dbReference type="NCBI Taxonomy" id="863522"/>
    <lineage>
        <taxon>Bacteria</taxon>
        <taxon>Pseudomonadati</taxon>
        <taxon>Acidobacteriota</taxon>
        <taxon>Terriglobia</taxon>
        <taxon>Terriglobales</taxon>
        <taxon>Acidobacteriaceae</taxon>
        <taxon>Bryocella</taxon>
    </lineage>
</organism>
<evidence type="ECO:0000259" key="9">
    <source>
        <dbReference type="PROSITE" id="PS51747"/>
    </source>
</evidence>
<dbReference type="OrthoDB" id="9802676at2"/>
<evidence type="ECO:0000313" key="11">
    <source>
        <dbReference type="Proteomes" id="UP000236728"/>
    </source>
</evidence>
<dbReference type="CDD" id="cd01285">
    <property type="entry name" value="nucleoside_deaminase"/>
    <property type="match status" value="1"/>
</dbReference>
<dbReference type="Pfam" id="PF14437">
    <property type="entry name" value="MafB19-deam"/>
    <property type="match status" value="1"/>
</dbReference>
<dbReference type="InterPro" id="IPR016193">
    <property type="entry name" value="Cytidine_deaminase-like"/>
</dbReference>
<feature type="domain" description="CMP/dCMP-type deaminase" evidence="9">
    <location>
        <begin position="3"/>
        <end position="114"/>
    </location>
</feature>
<comment type="cofactor">
    <cofactor evidence="8">
        <name>Zn(2+)</name>
        <dbReference type="ChEBI" id="CHEBI:29105"/>
    </cofactor>
    <text evidence="8">Binds 1 zinc ion per subunit.</text>
</comment>
<dbReference type="Gene3D" id="3.40.140.10">
    <property type="entry name" value="Cytidine Deaminase, domain 2"/>
    <property type="match status" value="1"/>
</dbReference>
<gene>
    <name evidence="8" type="primary">tadA</name>
    <name evidence="10" type="ORF">SAMN05421819_0167</name>
</gene>
<dbReference type="GO" id="GO:0002100">
    <property type="term" value="P:tRNA wobble adenosine to inosine editing"/>
    <property type="evidence" value="ECO:0007669"/>
    <property type="project" value="UniProtKB-UniRule"/>
</dbReference>
<protein>
    <recommendedName>
        <fullName evidence="8">tRNA-specific adenosine deaminase</fullName>
        <ecNumber evidence="8">3.5.4.33</ecNumber>
    </recommendedName>
</protein>
<dbReference type="EC" id="3.5.4.33" evidence="8"/>
<evidence type="ECO:0000313" key="10">
    <source>
        <dbReference type="EMBL" id="SEF48869.1"/>
    </source>
</evidence>
<dbReference type="InterPro" id="IPR058535">
    <property type="entry name" value="MafB19-deam"/>
</dbReference>
<dbReference type="HAMAP" id="MF_00972">
    <property type="entry name" value="tRNA_aden_deaminase"/>
    <property type="match status" value="1"/>
</dbReference>
<evidence type="ECO:0000256" key="3">
    <source>
        <dbReference type="ARBA" id="ARBA00022694"/>
    </source>
</evidence>
<dbReference type="GO" id="GO:0052717">
    <property type="term" value="F:tRNA-specific adenosine-34 deaminase activity"/>
    <property type="evidence" value="ECO:0007669"/>
    <property type="project" value="UniProtKB-UniRule"/>
</dbReference>
<name>A0A1H5SE59_9BACT</name>
<evidence type="ECO:0000256" key="4">
    <source>
        <dbReference type="ARBA" id="ARBA00022723"/>
    </source>
</evidence>